<feature type="compositionally biased region" description="Basic and acidic residues" evidence="1">
    <location>
        <begin position="13"/>
        <end position="42"/>
    </location>
</feature>
<dbReference type="Proteomes" id="UP001432027">
    <property type="component" value="Unassembled WGS sequence"/>
</dbReference>
<feature type="non-terminal residue" evidence="3">
    <location>
        <position position="1"/>
    </location>
</feature>
<organism evidence="3 4">
    <name type="scientific">Pristionchus entomophagus</name>
    <dbReference type="NCBI Taxonomy" id="358040"/>
    <lineage>
        <taxon>Eukaryota</taxon>
        <taxon>Metazoa</taxon>
        <taxon>Ecdysozoa</taxon>
        <taxon>Nematoda</taxon>
        <taxon>Chromadorea</taxon>
        <taxon>Rhabditida</taxon>
        <taxon>Rhabditina</taxon>
        <taxon>Diplogasteromorpha</taxon>
        <taxon>Diplogasteroidea</taxon>
        <taxon>Neodiplogasteridae</taxon>
        <taxon>Pristionchus</taxon>
    </lineage>
</organism>
<dbReference type="InterPro" id="IPR056676">
    <property type="entry name" value="DUF7774"/>
</dbReference>
<dbReference type="PANTHER" id="PTHR38630">
    <property type="entry name" value="PROTEIN CBG12780"/>
    <property type="match status" value="1"/>
</dbReference>
<evidence type="ECO:0000313" key="3">
    <source>
        <dbReference type="EMBL" id="GMT00497.1"/>
    </source>
</evidence>
<accession>A0AAV5U1W2</accession>
<gene>
    <name evidence="3" type="ORF">PENTCL1PPCAC_22671</name>
</gene>
<dbReference type="PANTHER" id="PTHR38630:SF1">
    <property type="entry name" value="DEK_C DOMAIN-CONTAINING PROTEIN-RELATED"/>
    <property type="match status" value="1"/>
</dbReference>
<dbReference type="AlphaFoldDB" id="A0AAV5U1W2"/>
<feature type="domain" description="DUF7774" evidence="2">
    <location>
        <begin position="143"/>
        <end position="232"/>
    </location>
</feature>
<protein>
    <recommendedName>
        <fullName evidence="2">DUF7774 domain-containing protein</fullName>
    </recommendedName>
</protein>
<comment type="caution">
    <text evidence="3">The sequence shown here is derived from an EMBL/GenBank/DDBJ whole genome shotgun (WGS) entry which is preliminary data.</text>
</comment>
<evidence type="ECO:0000256" key="1">
    <source>
        <dbReference type="SAM" id="MobiDB-lite"/>
    </source>
</evidence>
<dbReference type="EMBL" id="BTSX01000005">
    <property type="protein sequence ID" value="GMT00497.1"/>
    <property type="molecule type" value="Genomic_DNA"/>
</dbReference>
<keyword evidence="4" id="KW-1185">Reference proteome</keyword>
<dbReference type="Pfam" id="PF24983">
    <property type="entry name" value="DUF7774"/>
    <property type="match status" value="1"/>
</dbReference>
<sequence>SPASPSPSMMSGVRKEEKVDKSTRSRHSKKEENSRENVDKSFMKNLRPRINLSRKSKSRSDKSAVRETTKDKPQSPSTDSSSSKSQTSPDKSTRSTSSTRFNVAASAVEGSMRSIKSIFKKSDDSKKKMEDLLPHVERDARDIQDARRLMGMLKRNNVFENALFPYQNESLRAHFTSGSRRLDKNTMDLLFKAADFVLDKILYRGEELDEYIDNALKTFILNRTKSRTMVVEHLLKHPEFLPQTWGGRTVVLMRSEEEVNVAPEDDKSKKET</sequence>
<feature type="non-terminal residue" evidence="3">
    <location>
        <position position="272"/>
    </location>
</feature>
<feature type="compositionally biased region" description="Low complexity" evidence="1">
    <location>
        <begin position="1"/>
        <end position="11"/>
    </location>
</feature>
<feature type="compositionally biased region" description="Low complexity" evidence="1">
    <location>
        <begin position="74"/>
        <end position="90"/>
    </location>
</feature>
<evidence type="ECO:0000259" key="2">
    <source>
        <dbReference type="Pfam" id="PF24983"/>
    </source>
</evidence>
<feature type="compositionally biased region" description="Basic and acidic residues" evidence="1">
    <location>
        <begin position="58"/>
        <end position="73"/>
    </location>
</feature>
<reference evidence="3" key="1">
    <citation type="submission" date="2023-10" db="EMBL/GenBank/DDBJ databases">
        <title>Genome assembly of Pristionchus species.</title>
        <authorList>
            <person name="Yoshida K."/>
            <person name="Sommer R.J."/>
        </authorList>
    </citation>
    <scope>NUCLEOTIDE SEQUENCE</scope>
    <source>
        <strain evidence="3">RS0144</strain>
    </source>
</reference>
<evidence type="ECO:0000313" key="4">
    <source>
        <dbReference type="Proteomes" id="UP001432027"/>
    </source>
</evidence>
<name>A0AAV5U1W2_9BILA</name>
<proteinExistence type="predicted"/>
<feature type="region of interest" description="Disordered" evidence="1">
    <location>
        <begin position="1"/>
        <end position="104"/>
    </location>
</feature>